<dbReference type="Gene3D" id="3.30.70.270">
    <property type="match status" value="1"/>
</dbReference>
<dbReference type="Proteomes" id="UP001519293">
    <property type="component" value="Unassembled WGS sequence"/>
</dbReference>
<dbReference type="InterPro" id="IPR043128">
    <property type="entry name" value="Rev_trsase/Diguanyl_cyclase"/>
</dbReference>
<sequence>MDVHIKVGVIGPLWIKETFQRCFDLFPSMTPIFRLSNQLSDASRFTKELGEQVDCFLYSGKAPYLTARKEIPAQLPSFYVPLKGSGLYRALYLLNKKKPLSHISFDGIQVPYIENTKQSLQESFTYTYYNELVHADHVDEVVEHHLSVIEKFPNSAVITSLMIISERLSQLGIPNQWLKPTEEDIIVILERLLLSTTQRKQKETQIVIGRIFVDHSALMKDFATEKQVQKRIHAIYKTLLHFAEQFDAYLTALNDAEYIFVTNRGTFERITEGYKSLPLLNEVKKSLNIHLSIGIGFGSTAMEAGKNARFALYQAQDYGGQCGFIVREDRKVFGPIDLISPITYPLSITDKKLLDLAEKSGINAVHLEKALAMIKRNRLNEFTAQDVANMLGITIRSAHRILQAWLDIHIIEVVGTEKLTTRGRPRQVFSMIQNEEW</sequence>
<proteinExistence type="predicted"/>
<reference evidence="1 2" key="1">
    <citation type="submission" date="2021-03" db="EMBL/GenBank/DDBJ databases">
        <title>Genomic Encyclopedia of Type Strains, Phase IV (KMG-IV): sequencing the most valuable type-strain genomes for metagenomic binning, comparative biology and taxonomic classification.</title>
        <authorList>
            <person name="Goeker M."/>
        </authorList>
    </citation>
    <scope>NUCLEOTIDE SEQUENCE [LARGE SCALE GENOMIC DNA]</scope>
    <source>
        <strain evidence="1 2">DSM 26675</strain>
    </source>
</reference>
<comment type="caution">
    <text evidence="1">The sequence shown here is derived from an EMBL/GenBank/DDBJ whole genome shotgun (WGS) entry which is preliminary data.</text>
</comment>
<accession>A0ABS4RH98</accession>
<evidence type="ECO:0000313" key="2">
    <source>
        <dbReference type="Proteomes" id="UP001519293"/>
    </source>
</evidence>
<name>A0ABS4RH98_9BACI</name>
<gene>
    <name evidence="1" type="ORF">J2Z40_002830</name>
</gene>
<keyword evidence="2" id="KW-1185">Reference proteome</keyword>
<organism evidence="1 2">
    <name type="scientific">Cytobacillus eiseniae</name>
    <dbReference type="NCBI Taxonomy" id="762947"/>
    <lineage>
        <taxon>Bacteria</taxon>
        <taxon>Bacillati</taxon>
        <taxon>Bacillota</taxon>
        <taxon>Bacilli</taxon>
        <taxon>Bacillales</taxon>
        <taxon>Bacillaceae</taxon>
        <taxon>Cytobacillus</taxon>
    </lineage>
</organism>
<evidence type="ECO:0000313" key="1">
    <source>
        <dbReference type="EMBL" id="MBP2242256.1"/>
    </source>
</evidence>
<dbReference type="EMBL" id="JAGIKZ010000017">
    <property type="protein sequence ID" value="MBP2242256.1"/>
    <property type="molecule type" value="Genomic_DNA"/>
</dbReference>
<protein>
    <submittedName>
        <fullName evidence="1">CRP-like cAMP-binding protein</fullName>
    </submittedName>
</protein>
<dbReference type="Pfam" id="PF24898">
    <property type="entry name" value="GGDEF_GdpP"/>
    <property type="match status" value="1"/>
</dbReference>
<dbReference type="RefSeq" id="WP_066397986.1">
    <property type="nucleotide sequence ID" value="NZ_JAGIKZ010000017.1"/>
</dbReference>